<dbReference type="Pfam" id="PF05598">
    <property type="entry name" value="DUF772"/>
    <property type="match status" value="1"/>
</dbReference>
<dbReference type="AlphaFoldDB" id="A0A7X0AYW3"/>
<comment type="similarity">
    <text evidence="2">Belongs to the transposase 11 family.</text>
</comment>
<dbReference type="GO" id="GO:0004803">
    <property type="term" value="F:transposase activity"/>
    <property type="evidence" value="ECO:0007669"/>
    <property type="project" value="InterPro"/>
</dbReference>
<comment type="caution">
    <text evidence="8">The sequence shown here is derived from an EMBL/GenBank/DDBJ whole genome shotgun (WGS) entry which is preliminary data.</text>
</comment>
<evidence type="ECO:0000256" key="3">
    <source>
        <dbReference type="ARBA" id="ARBA00022578"/>
    </source>
</evidence>
<feature type="domain" description="Transposase InsH N-terminal" evidence="7">
    <location>
        <begin position="25"/>
        <end position="109"/>
    </location>
</feature>
<evidence type="ECO:0000259" key="7">
    <source>
        <dbReference type="Pfam" id="PF05598"/>
    </source>
</evidence>
<dbReference type="NCBIfam" id="NF033581">
    <property type="entry name" value="transpos_IS5_4"/>
    <property type="match status" value="1"/>
</dbReference>
<dbReference type="Proteomes" id="UP000539175">
    <property type="component" value="Unassembled WGS sequence"/>
</dbReference>
<dbReference type="PANTHER" id="PTHR35604">
    <property type="entry name" value="TRANSPOSASE INSH FOR INSERTION SEQUENCE ELEMENT IS5A-RELATED"/>
    <property type="match status" value="1"/>
</dbReference>
<accession>A0A7X0AYW3</accession>
<keyword evidence="5" id="KW-0233">DNA recombination</keyword>
<sequence>MPRDLRQTSFADGLVNQRAGRLEWLSDVERLVEWRAIDRLLESVYASDEGRPSYPLRTLVKLLLLQQWYGLSGPGWEEAVDDRLSFRRFAGLPLDEGVPDHSTIWRFRQCLAKDVLSEQLFGEVTRQLDARGLVVRRGTLMDASIVKAAVKPPACSEGTVSERDPDAGWTTKNGESTFGYKAHGTVDAGANLIRAAVLTSAEVHGSQVARTLIQGDEEAVHADKAYDSQALRNELAAAGIKSRILRRAARNKPLTPAQFWFNKAMSPIRAGVERAFATMKRHYRYRGAATVDAPAIRVICT</sequence>
<protein>
    <submittedName>
        <fullName evidence="8">IS5 family transposase</fullName>
    </submittedName>
</protein>
<comment type="function">
    <text evidence="1">Involved in the transposition of the insertion sequence IS5.</text>
</comment>
<dbReference type="RefSeq" id="WP_184800743.1">
    <property type="nucleotide sequence ID" value="NZ_JACIIZ010000006.1"/>
</dbReference>
<dbReference type="GO" id="GO:0003677">
    <property type="term" value="F:DNA binding"/>
    <property type="evidence" value="ECO:0007669"/>
    <property type="project" value="UniProtKB-KW"/>
</dbReference>
<dbReference type="Pfam" id="PF01609">
    <property type="entry name" value="DDE_Tnp_1"/>
    <property type="match status" value="1"/>
</dbReference>
<dbReference type="GO" id="GO:0006313">
    <property type="term" value="P:DNA transposition"/>
    <property type="evidence" value="ECO:0007669"/>
    <property type="project" value="InterPro"/>
</dbReference>
<dbReference type="InterPro" id="IPR002559">
    <property type="entry name" value="Transposase_11"/>
</dbReference>
<reference evidence="8 9" key="1">
    <citation type="submission" date="2020-08" db="EMBL/GenBank/DDBJ databases">
        <title>Genomic Encyclopedia of Type Strains, Phase IV (KMG-IV): sequencing the most valuable type-strain genomes for metagenomic binning, comparative biology and taxonomic classification.</title>
        <authorList>
            <person name="Goeker M."/>
        </authorList>
    </citation>
    <scope>NUCLEOTIDE SEQUENCE [LARGE SCALE GENOMIC DNA]</scope>
    <source>
        <strain evidence="8 9">DSM 22198</strain>
    </source>
</reference>
<organism evidence="8 9">
    <name type="scientific">Nitrospirillum iridis</name>
    <dbReference type="NCBI Taxonomy" id="765888"/>
    <lineage>
        <taxon>Bacteria</taxon>
        <taxon>Pseudomonadati</taxon>
        <taxon>Pseudomonadota</taxon>
        <taxon>Alphaproteobacteria</taxon>
        <taxon>Rhodospirillales</taxon>
        <taxon>Azospirillaceae</taxon>
        <taxon>Nitrospirillum</taxon>
    </lineage>
</organism>
<feature type="domain" description="Transposase IS4-like" evidence="6">
    <location>
        <begin position="137"/>
        <end position="285"/>
    </location>
</feature>
<evidence type="ECO:0000313" key="8">
    <source>
        <dbReference type="EMBL" id="MBB6251891.1"/>
    </source>
</evidence>
<proteinExistence type="inferred from homology"/>
<name>A0A7X0AYW3_9PROT</name>
<evidence type="ECO:0000313" key="9">
    <source>
        <dbReference type="Proteomes" id="UP000539175"/>
    </source>
</evidence>
<dbReference type="InterPro" id="IPR008490">
    <property type="entry name" value="Transposase_InsH_N"/>
</dbReference>
<keyword evidence="3" id="KW-0815">Transposition</keyword>
<evidence type="ECO:0000256" key="1">
    <source>
        <dbReference type="ARBA" id="ARBA00003544"/>
    </source>
</evidence>
<evidence type="ECO:0000256" key="5">
    <source>
        <dbReference type="ARBA" id="ARBA00023172"/>
    </source>
</evidence>
<keyword evidence="4" id="KW-0238">DNA-binding</keyword>
<evidence type="ECO:0000256" key="4">
    <source>
        <dbReference type="ARBA" id="ARBA00023125"/>
    </source>
</evidence>
<dbReference type="InterPro" id="IPR047959">
    <property type="entry name" value="Transpos_IS5"/>
</dbReference>
<evidence type="ECO:0000256" key="2">
    <source>
        <dbReference type="ARBA" id="ARBA00010075"/>
    </source>
</evidence>
<evidence type="ECO:0000259" key="6">
    <source>
        <dbReference type="Pfam" id="PF01609"/>
    </source>
</evidence>
<dbReference type="PANTHER" id="PTHR35604:SF2">
    <property type="entry name" value="TRANSPOSASE INSH FOR INSERTION SEQUENCE ELEMENT IS5A-RELATED"/>
    <property type="match status" value="1"/>
</dbReference>
<gene>
    <name evidence="8" type="ORF">FHS74_002451</name>
</gene>
<dbReference type="EMBL" id="JACIIZ010000006">
    <property type="protein sequence ID" value="MBB6251891.1"/>
    <property type="molecule type" value="Genomic_DNA"/>
</dbReference>
<keyword evidence="9" id="KW-1185">Reference proteome</keyword>